<sequence>MTEKERILNNNQGELPDTALYDIISVRGVSNSEEDLETFKQTIIAFLDNKHLKTESSEWEKILPKKLVQFTNQLEKDDYHKDDLLSHIPAMIDGLKRLRQWEWYSSKLTANGFEVVMKGIFRGIFLPILHHQGLPHISLFITRNGKEYPTKAITDVLTYKTFDPITLKLRVKDNFHSQ</sequence>
<comment type="caution">
    <text evidence="1">The sequence shown here is derived from an EMBL/GenBank/DDBJ whole genome shotgun (WGS) entry which is preliminary data.</text>
</comment>
<protein>
    <submittedName>
        <fullName evidence="1">Uncharacterized protein</fullName>
    </submittedName>
</protein>
<keyword evidence="2" id="KW-1185">Reference proteome</keyword>
<gene>
    <name evidence="1" type="ORF">QW060_01485</name>
</gene>
<dbReference type="EMBL" id="JAUFQU010000001">
    <property type="protein sequence ID" value="MDN3705795.1"/>
    <property type="molecule type" value="Genomic_DNA"/>
</dbReference>
<dbReference type="Proteomes" id="UP001242368">
    <property type="component" value="Unassembled WGS sequence"/>
</dbReference>
<evidence type="ECO:0000313" key="2">
    <source>
        <dbReference type="Proteomes" id="UP001242368"/>
    </source>
</evidence>
<reference evidence="2" key="1">
    <citation type="journal article" date="2019" name="Int. J. Syst. Evol. Microbiol.">
        <title>The Global Catalogue of Microorganisms (GCM) 10K type strain sequencing project: providing services to taxonomists for standard genome sequencing and annotation.</title>
        <authorList>
            <consortium name="The Broad Institute Genomics Platform"/>
            <consortium name="The Broad Institute Genome Sequencing Center for Infectious Disease"/>
            <person name="Wu L."/>
            <person name="Ma J."/>
        </authorList>
    </citation>
    <scope>NUCLEOTIDE SEQUENCE [LARGE SCALE GENOMIC DNA]</scope>
    <source>
        <strain evidence="2">CECT 7184</strain>
    </source>
</reference>
<organism evidence="1 2">
    <name type="scientific">Paenimyroides ceti</name>
    <dbReference type="NCBI Taxonomy" id="395087"/>
    <lineage>
        <taxon>Bacteria</taxon>
        <taxon>Pseudomonadati</taxon>
        <taxon>Bacteroidota</taxon>
        <taxon>Flavobacteriia</taxon>
        <taxon>Flavobacteriales</taxon>
        <taxon>Flavobacteriaceae</taxon>
        <taxon>Paenimyroides</taxon>
    </lineage>
</organism>
<accession>A0ABT8CNN0</accession>
<evidence type="ECO:0000313" key="1">
    <source>
        <dbReference type="EMBL" id="MDN3705795.1"/>
    </source>
</evidence>
<dbReference type="RefSeq" id="WP_290361944.1">
    <property type="nucleotide sequence ID" value="NZ_JAUFQU010000001.1"/>
</dbReference>
<proteinExistence type="predicted"/>
<name>A0ABT8CNN0_9FLAO</name>